<accession>A0A1Y1UBQ0</accession>
<proteinExistence type="predicted"/>
<dbReference type="InterPro" id="IPR022234">
    <property type="entry name" value="DUF3759"/>
</dbReference>
<dbReference type="Proteomes" id="UP000193218">
    <property type="component" value="Unassembled WGS sequence"/>
</dbReference>
<dbReference type="EMBL" id="NBSH01000011">
    <property type="protein sequence ID" value="ORX35470.1"/>
    <property type="molecule type" value="Genomic_DNA"/>
</dbReference>
<dbReference type="PANTHER" id="PTHR37450">
    <property type="entry name" value="CIPC PROTEIN"/>
    <property type="match status" value="1"/>
</dbReference>
<dbReference type="Pfam" id="PF12585">
    <property type="entry name" value="DUF3759"/>
    <property type="match status" value="1"/>
</dbReference>
<dbReference type="InParanoid" id="A0A1Y1UBQ0"/>
<dbReference type="PANTHER" id="PTHR37450:SF1">
    <property type="entry name" value="CIPC PROTEIN"/>
    <property type="match status" value="1"/>
</dbReference>
<dbReference type="STRING" id="4999.A0A1Y1UBQ0"/>
<evidence type="ECO:0000313" key="2">
    <source>
        <dbReference type="EMBL" id="ORX35470.1"/>
    </source>
</evidence>
<evidence type="ECO:0000256" key="1">
    <source>
        <dbReference type="SAM" id="MobiDB-lite"/>
    </source>
</evidence>
<keyword evidence="3" id="KW-1185">Reference proteome</keyword>
<sequence length="147" mass="16183">MFEKLKEKLGAHSKTHPLAAQRDEFLAADMNTPLERKAHFSHEVVGAAAGYEALRAFENHEAHSTGTKVTHARAKEIVAGLASGFVVKLVEDKGLPFTSEADKHKFIAEAQHTASRDSKRTLRESGIFDQNELDPIDNDEKHAAKIA</sequence>
<dbReference type="RefSeq" id="XP_021869660.1">
    <property type="nucleotide sequence ID" value="XM_022016579.1"/>
</dbReference>
<feature type="compositionally biased region" description="Basic and acidic residues" evidence="1">
    <location>
        <begin position="138"/>
        <end position="147"/>
    </location>
</feature>
<gene>
    <name evidence="2" type="ORF">BD324DRAFT_632972</name>
</gene>
<reference evidence="2 3" key="1">
    <citation type="submission" date="2017-03" db="EMBL/GenBank/DDBJ databases">
        <title>Widespread Adenine N6-methylation of Active Genes in Fungi.</title>
        <authorList>
            <consortium name="DOE Joint Genome Institute"/>
            <person name="Mondo S.J."/>
            <person name="Dannebaum R.O."/>
            <person name="Kuo R.C."/>
            <person name="Louie K.B."/>
            <person name="Bewick A.J."/>
            <person name="Labutti K."/>
            <person name="Haridas S."/>
            <person name="Kuo A."/>
            <person name="Salamov A."/>
            <person name="Ahrendt S.R."/>
            <person name="Lau R."/>
            <person name="Bowen B.P."/>
            <person name="Lipzen A."/>
            <person name="Sullivan W."/>
            <person name="Andreopoulos W.B."/>
            <person name="Clum A."/>
            <person name="Lindquist E."/>
            <person name="Daum C."/>
            <person name="Northen T.R."/>
            <person name="Ramamoorthy G."/>
            <person name="Schmitz R.J."/>
            <person name="Gryganskyi A."/>
            <person name="Culley D."/>
            <person name="Magnuson J."/>
            <person name="James T.Y."/>
            <person name="O'Malley M.A."/>
            <person name="Stajich J.E."/>
            <person name="Spatafora J.W."/>
            <person name="Visel A."/>
            <person name="Grigoriev I.V."/>
        </authorList>
    </citation>
    <scope>NUCLEOTIDE SEQUENCE [LARGE SCALE GENOMIC DNA]</scope>
    <source>
        <strain evidence="2 3">NRRL Y-17943</strain>
    </source>
</reference>
<name>A0A1Y1UBQ0_9TREE</name>
<organism evidence="2 3">
    <name type="scientific">Kockovaella imperatae</name>
    <dbReference type="NCBI Taxonomy" id="4999"/>
    <lineage>
        <taxon>Eukaryota</taxon>
        <taxon>Fungi</taxon>
        <taxon>Dikarya</taxon>
        <taxon>Basidiomycota</taxon>
        <taxon>Agaricomycotina</taxon>
        <taxon>Tremellomycetes</taxon>
        <taxon>Tremellales</taxon>
        <taxon>Cuniculitremaceae</taxon>
        <taxon>Kockovaella</taxon>
    </lineage>
</organism>
<comment type="caution">
    <text evidence="2">The sequence shown here is derived from an EMBL/GenBank/DDBJ whole genome shotgun (WGS) entry which is preliminary data.</text>
</comment>
<protein>
    <submittedName>
        <fullName evidence="2">Uncharacterized protein</fullName>
    </submittedName>
</protein>
<dbReference type="GeneID" id="33558388"/>
<feature type="compositionally biased region" description="Basic and acidic residues" evidence="1">
    <location>
        <begin position="114"/>
        <end position="123"/>
    </location>
</feature>
<dbReference type="AlphaFoldDB" id="A0A1Y1UBQ0"/>
<feature type="region of interest" description="Disordered" evidence="1">
    <location>
        <begin position="109"/>
        <end position="147"/>
    </location>
</feature>
<evidence type="ECO:0000313" key="3">
    <source>
        <dbReference type="Proteomes" id="UP000193218"/>
    </source>
</evidence>
<dbReference type="OrthoDB" id="9895617at2759"/>